<evidence type="ECO:0000256" key="5">
    <source>
        <dbReference type="SAM" id="SignalP"/>
    </source>
</evidence>
<dbReference type="PROSITE" id="PS50948">
    <property type="entry name" value="PAN"/>
    <property type="match status" value="2"/>
</dbReference>
<evidence type="ECO:0000256" key="2">
    <source>
        <dbReference type="ARBA" id="ARBA00022737"/>
    </source>
</evidence>
<reference evidence="7" key="1">
    <citation type="submission" date="2021-02" db="EMBL/GenBank/DDBJ databases">
        <authorList>
            <person name="Palmer J.M."/>
        </authorList>
    </citation>
    <scope>NUCLEOTIDE SEQUENCE</scope>
    <source>
        <strain evidence="7">SCRP23</strain>
    </source>
</reference>
<evidence type="ECO:0000259" key="6">
    <source>
        <dbReference type="PROSITE" id="PS50948"/>
    </source>
</evidence>
<dbReference type="GO" id="GO:0005975">
    <property type="term" value="P:carbohydrate metabolic process"/>
    <property type="evidence" value="ECO:0007669"/>
    <property type="project" value="InterPro"/>
</dbReference>
<feature type="domain" description="Apple" evidence="6">
    <location>
        <begin position="203"/>
        <end position="274"/>
    </location>
</feature>
<feature type="signal peptide" evidence="5">
    <location>
        <begin position="1"/>
        <end position="17"/>
    </location>
</feature>
<sequence length="274" mass="28376">MLARITVAIASFAAVAAQDCSTPSFGNCGSDSAGVSCCPSSQYCQPWNANYYQCLDLPAQCTQQFPGIDFNGDDLQTVYGVQPGECCTRCAQTSGCKAYTFVNSNPGQPACYLKSGTGTRTPSTGAVSGIVTTNSPTPTPTPTTTPAPTTAPTPTPTSSSPTCSTPAYGTCGSSTGTTCCPSGYYCQPWNDTFYQCIQPPSQCTKQQTDTDYYGNDLQTVYVSLPSLCCDACASTAGCKAYTYINNNPGQPVCYLKSAVGTASTKIGAVSGTLN</sequence>
<dbReference type="SMART" id="SM00236">
    <property type="entry name" value="fCBD"/>
    <property type="match status" value="2"/>
</dbReference>
<evidence type="ECO:0000313" key="7">
    <source>
        <dbReference type="EMBL" id="KAG7397927.1"/>
    </source>
</evidence>
<keyword evidence="3" id="KW-1015">Disulfide bond</keyword>
<feature type="domain" description="Apple" evidence="6">
    <location>
        <begin position="61"/>
        <end position="137"/>
    </location>
</feature>
<dbReference type="GO" id="GO:0030248">
    <property type="term" value="F:cellulose binding"/>
    <property type="evidence" value="ECO:0007669"/>
    <property type="project" value="InterPro"/>
</dbReference>
<protein>
    <recommendedName>
        <fullName evidence="6">Apple domain-containing protein</fullName>
    </recommendedName>
</protein>
<evidence type="ECO:0000256" key="1">
    <source>
        <dbReference type="ARBA" id="ARBA00022729"/>
    </source>
</evidence>
<dbReference type="AlphaFoldDB" id="A0A8T1WVR7"/>
<dbReference type="OrthoDB" id="160645at2759"/>
<comment type="caution">
    <text evidence="7">The sequence shown here is derived from an EMBL/GenBank/DDBJ whole genome shotgun (WGS) entry which is preliminary data.</text>
</comment>
<feature type="region of interest" description="Disordered" evidence="4">
    <location>
        <begin position="129"/>
        <end position="159"/>
    </location>
</feature>
<dbReference type="GO" id="GO:0005576">
    <property type="term" value="C:extracellular region"/>
    <property type="evidence" value="ECO:0007669"/>
    <property type="project" value="InterPro"/>
</dbReference>
<gene>
    <name evidence="7" type="ORF">PHYBOEH_011994</name>
</gene>
<dbReference type="GO" id="GO:0006508">
    <property type="term" value="P:proteolysis"/>
    <property type="evidence" value="ECO:0007669"/>
    <property type="project" value="InterPro"/>
</dbReference>
<feature type="chain" id="PRO_5035853364" description="Apple domain-containing protein" evidence="5">
    <location>
        <begin position="18"/>
        <end position="274"/>
    </location>
</feature>
<evidence type="ECO:0000256" key="3">
    <source>
        <dbReference type="ARBA" id="ARBA00023157"/>
    </source>
</evidence>
<dbReference type="InterPro" id="IPR000254">
    <property type="entry name" value="CBD"/>
</dbReference>
<dbReference type="EMBL" id="JAGDFL010000096">
    <property type="protein sequence ID" value="KAG7397927.1"/>
    <property type="molecule type" value="Genomic_DNA"/>
</dbReference>
<dbReference type="InterPro" id="IPR003609">
    <property type="entry name" value="Pan_app"/>
</dbReference>
<name>A0A8T1WVR7_9STRA</name>
<dbReference type="PANTHER" id="PTHR33946">
    <property type="match status" value="1"/>
</dbReference>
<keyword evidence="2" id="KW-0677">Repeat</keyword>
<dbReference type="CDD" id="cd01100">
    <property type="entry name" value="APPLE_Factor_XI_like"/>
    <property type="match status" value="2"/>
</dbReference>
<dbReference type="Pfam" id="PF14295">
    <property type="entry name" value="PAN_4"/>
    <property type="match status" value="2"/>
</dbReference>
<evidence type="ECO:0000256" key="4">
    <source>
        <dbReference type="SAM" id="MobiDB-lite"/>
    </source>
</evidence>
<keyword evidence="8" id="KW-1185">Reference proteome</keyword>
<dbReference type="PANTHER" id="PTHR33946:SF4">
    <property type="entry name" value="COAGULATION FACTOR XI"/>
    <property type="match status" value="1"/>
</dbReference>
<keyword evidence="1 5" id="KW-0732">Signal</keyword>
<feature type="compositionally biased region" description="Pro residues" evidence="4">
    <location>
        <begin position="137"/>
        <end position="155"/>
    </location>
</feature>
<proteinExistence type="predicted"/>
<organism evidence="7 8">
    <name type="scientific">Phytophthora boehmeriae</name>
    <dbReference type="NCBI Taxonomy" id="109152"/>
    <lineage>
        <taxon>Eukaryota</taxon>
        <taxon>Sar</taxon>
        <taxon>Stramenopiles</taxon>
        <taxon>Oomycota</taxon>
        <taxon>Peronosporomycetes</taxon>
        <taxon>Peronosporales</taxon>
        <taxon>Peronosporaceae</taxon>
        <taxon>Phytophthora</taxon>
    </lineage>
</organism>
<evidence type="ECO:0000313" key="8">
    <source>
        <dbReference type="Proteomes" id="UP000693981"/>
    </source>
</evidence>
<dbReference type="Proteomes" id="UP000693981">
    <property type="component" value="Unassembled WGS sequence"/>
</dbReference>
<dbReference type="InterPro" id="IPR000177">
    <property type="entry name" value="Apple"/>
</dbReference>
<accession>A0A8T1WVR7</accession>
<dbReference type="SMART" id="SM00223">
    <property type="entry name" value="APPLE"/>
    <property type="match status" value="2"/>
</dbReference>